<dbReference type="EMBL" id="LS483487">
    <property type="protein sequence ID" value="SQJ02750.1"/>
    <property type="molecule type" value="Genomic_DNA"/>
</dbReference>
<sequence>MIKIAILTPKNSYSYVRDALKDVEGEKEYIFYDNLNQLKDIYRENAHKFDGVVTSGPIGFEIIRKNTKITTPVYYIEIAKYELYKCLFQVLSENPGIDFSRVYIDFVSEAEKEYWLEDTFTKGKEPIFLPLDYSDVRLYENFKEKYLRLIAENKVDLILTRISNMLSFLDTLDVPHIFLFPSKNTIKETVEFAIRDIKASKADSKEIVMGKITSDGNINELKNRLGYDFKNFITQSVEDYVEVFMLKKEFININPKEIIKKEYKSKVNIGWGGGASISEARFYADESYRKNVESNGEVLCLVEAGGTTILTGTSEESKKDLDIIERLKEINISGEKARELIELYKRGEEVTIDKLAKYLNTTERTTSRILLKLEDSKMADYSIEKITRGRPKKVYKFKF</sequence>
<dbReference type="RefSeq" id="WP_005977141.1">
    <property type="nucleotide sequence ID" value="NZ_CABKNW010000002.1"/>
</dbReference>
<protein>
    <recommendedName>
        <fullName evidence="3">Transcriptional regulator</fullName>
    </recommendedName>
</protein>
<proteinExistence type="predicted"/>
<evidence type="ECO:0008006" key="3">
    <source>
        <dbReference type="Google" id="ProtNLM"/>
    </source>
</evidence>
<name>A0AAX2JA82_9FUSO</name>
<evidence type="ECO:0000313" key="2">
    <source>
        <dbReference type="Proteomes" id="UP000249008"/>
    </source>
</evidence>
<dbReference type="GeneID" id="78456127"/>
<reference evidence="1 2" key="1">
    <citation type="submission" date="2018-06" db="EMBL/GenBank/DDBJ databases">
        <authorList>
            <consortium name="Pathogen Informatics"/>
            <person name="Doyle S."/>
        </authorList>
    </citation>
    <scope>NUCLEOTIDE SEQUENCE [LARGE SCALE GENOMIC DNA]</scope>
    <source>
        <strain evidence="1 2">NCTC12112</strain>
    </source>
</reference>
<organism evidence="1 2">
    <name type="scientific">Fusobacterium ulcerans</name>
    <dbReference type="NCBI Taxonomy" id="861"/>
    <lineage>
        <taxon>Bacteria</taxon>
        <taxon>Fusobacteriati</taxon>
        <taxon>Fusobacteriota</taxon>
        <taxon>Fusobacteriia</taxon>
        <taxon>Fusobacteriales</taxon>
        <taxon>Fusobacteriaceae</taxon>
        <taxon>Fusobacterium</taxon>
    </lineage>
</organism>
<evidence type="ECO:0000313" key="1">
    <source>
        <dbReference type="EMBL" id="SQJ02750.1"/>
    </source>
</evidence>
<gene>
    <name evidence="1" type="ORF">NCTC12112_01569</name>
</gene>
<dbReference type="AlphaFoldDB" id="A0AAX2JA82"/>
<accession>A0AAX2JA82</accession>
<dbReference type="InterPro" id="IPR036390">
    <property type="entry name" value="WH_DNA-bd_sf"/>
</dbReference>
<dbReference type="Proteomes" id="UP000249008">
    <property type="component" value="Chromosome 1"/>
</dbReference>
<dbReference type="SUPFAM" id="SSF46785">
    <property type="entry name" value="Winged helix' DNA-binding domain"/>
    <property type="match status" value="1"/>
</dbReference>
<dbReference type="KEGG" id="ful:C4N20_14970"/>